<evidence type="ECO:0000313" key="11">
    <source>
        <dbReference type="Proteomes" id="UP001424441"/>
    </source>
</evidence>
<dbReference type="PROSITE" id="PS51257">
    <property type="entry name" value="PROKAR_LIPOPROTEIN"/>
    <property type="match status" value="1"/>
</dbReference>
<keyword evidence="10" id="KW-0121">Carboxypeptidase</keyword>
<evidence type="ECO:0000256" key="2">
    <source>
        <dbReference type="ARBA" id="ARBA00022729"/>
    </source>
</evidence>
<evidence type="ECO:0000256" key="3">
    <source>
        <dbReference type="ARBA" id="ARBA00022801"/>
    </source>
</evidence>
<evidence type="ECO:0000313" key="10">
    <source>
        <dbReference type="EMBL" id="GAA0590190.1"/>
    </source>
</evidence>
<dbReference type="PRINTS" id="PR00725">
    <property type="entry name" value="DADACBPTASE1"/>
</dbReference>
<proteinExistence type="inferred from homology"/>
<keyword evidence="3" id="KW-0378">Hydrolase</keyword>
<dbReference type="Proteomes" id="UP001424441">
    <property type="component" value="Unassembled WGS sequence"/>
</dbReference>
<dbReference type="PANTHER" id="PTHR21581">
    <property type="entry name" value="D-ALANYL-D-ALANINE CARBOXYPEPTIDASE"/>
    <property type="match status" value="1"/>
</dbReference>
<feature type="chain" id="PRO_5045828730" evidence="8">
    <location>
        <begin position="23"/>
        <end position="480"/>
    </location>
</feature>
<evidence type="ECO:0000259" key="9">
    <source>
        <dbReference type="PROSITE" id="PS51724"/>
    </source>
</evidence>
<dbReference type="PANTHER" id="PTHR21581:SF6">
    <property type="entry name" value="TRAFFICKING PROTEIN PARTICLE COMPLEX SUBUNIT 12"/>
    <property type="match status" value="1"/>
</dbReference>
<keyword evidence="6" id="KW-0961">Cell wall biogenesis/degradation</keyword>
<name>A0ABN1FGF6_9HYPH</name>
<keyword evidence="10" id="KW-0645">Protease</keyword>
<evidence type="ECO:0000256" key="6">
    <source>
        <dbReference type="ARBA" id="ARBA00023316"/>
    </source>
</evidence>
<evidence type="ECO:0000256" key="5">
    <source>
        <dbReference type="ARBA" id="ARBA00022984"/>
    </source>
</evidence>
<dbReference type="InterPro" id="IPR001967">
    <property type="entry name" value="Peptidase_S11_N"/>
</dbReference>
<dbReference type="SUPFAM" id="SSF56601">
    <property type="entry name" value="beta-lactamase/transpeptidase-like"/>
    <property type="match status" value="1"/>
</dbReference>
<comment type="caution">
    <text evidence="10">The sequence shown here is derived from an EMBL/GenBank/DDBJ whole genome shotgun (WGS) entry which is preliminary data.</text>
</comment>
<accession>A0ABN1FGF6</accession>
<dbReference type="EMBL" id="BAAADE010000001">
    <property type="protein sequence ID" value="GAA0590190.1"/>
    <property type="molecule type" value="Genomic_DNA"/>
</dbReference>
<keyword evidence="2 8" id="KW-0732">Signal</keyword>
<feature type="domain" description="SPOR" evidence="9">
    <location>
        <begin position="397"/>
        <end position="480"/>
    </location>
</feature>
<evidence type="ECO:0000256" key="1">
    <source>
        <dbReference type="ARBA" id="ARBA00007164"/>
    </source>
</evidence>
<evidence type="ECO:0000256" key="4">
    <source>
        <dbReference type="ARBA" id="ARBA00022960"/>
    </source>
</evidence>
<organism evidence="10 11">
    <name type="scientific">Paenochrobactrum glaciei</name>
    <dbReference type="NCBI Taxonomy" id="486407"/>
    <lineage>
        <taxon>Bacteria</taxon>
        <taxon>Pseudomonadati</taxon>
        <taxon>Pseudomonadota</taxon>
        <taxon>Alphaproteobacteria</taxon>
        <taxon>Hyphomicrobiales</taxon>
        <taxon>Brucellaceae</taxon>
        <taxon>Paenochrobactrum</taxon>
    </lineage>
</organism>
<dbReference type="PROSITE" id="PS51724">
    <property type="entry name" value="SPOR"/>
    <property type="match status" value="1"/>
</dbReference>
<sequence length="480" mass="50654">MGIVVRIAFFQAASAIKKTAHAALLMAVVTGCSTSQVVTATAAAPANEKYAAIVVDANTGKTLFSSSADAQRYPASLTKMMTLYMLFEAMKSGRVNRNTPIPVSAYAASRPPTKIGFKPGQSIPAEAAILALITKSANDVAAAVGEYLGGSEERFAQMMTTKAKRLGMRSTVFRNASGLPNMQQHSTARDMAILGMALRQHFPNEYAYFSKRSFTYRGQTINGHNRLLGRVEGVDGIKTGYTNASGFNLVSSVNVDGKQMVAVVMGGRSAASRDKHMQELIAKYLPQASRGRGNNALIAARADGAVNVAAVSLPTAKEAPLPVMRQDGGIEQVINGEFGEGDREQEQPQVLALAAPMARPAAKAIENVIVPTPRAEVPSVANNAANNNIDPVTTASAASAGGWAVQIGSLPSEDQARTMLAKANASVGGLKSASPYTETFQMNGTMFYRARFVGFASKQAAWNACAALKKQKFGCYAIAN</sequence>
<protein>
    <submittedName>
        <fullName evidence="10">D-alanyl-D-alanine carboxypeptidase</fullName>
    </submittedName>
</protein>
<gene>
    <name evidence="10" type="ORF">GCM10008943_01490</name>
</gene>
<dbReference type="Pfam" id="PF00768">
    <property type="entry name" value="Peptidase_S11"/>
    <property type="match status" value="1"/>
</dbReference>
<dbReference type="GO" id="GO:0004180">
    <property type="term" value="F:carboxypeptidase activity"/>
    <property type="evidence" value="ECO:0007669"/>
    <property type="project" value="UniProtKB-KW"/>
</dbReference>
<dbReference type="InterPro" id="IPR018044">
    <property type="entry name" value="Peptidase_S11"/>
</dbReference>
<reference evidence="10 11" key="1">
    <citation type="journal article" date="2019" name="Int. J. Syst. Evol. Microbiol.">
        <title>The Global Catalogue of Microorganisms (GCM) 10K type strain sequencing project: providing services to taxonomists for standard genome sequencing and annotation.</title>
        <authorList>
            <consortium name="The Broad Institute Genomics Platform"/>
            <consortium name="The Broad Institute Genome Sequencing Center for Infectious Disease"/>
            <person name="Wu L."/>
            <person name="Ma J."/>
        </authorList>
    </citation>
    <scope>NUCLEOTIDE SEQUENCE [LARGE SCALE GENOMIC DNA]</scope>
    <source>
        <strain evidence="10 11">JCM 15115</strain>
    </source>
</reference>
<evidence type="ECO:0000256" key="8">
    <source>
        <dbReference type="SAM" id="SignalP"/>
    </source>
</evidence>
<evidence type="ECO:0000256" key="7">
    <source>
        <dbReference type="RuleBase" id="RU004016"/>
    </source>
</evidence>
<dbReference type="InterPro" id="IPR007730">
    <property type="entry name" value="SPOR-like_dom"/>
</dbReference>
<dbReference type="InterPro" id="IPR012338">
    <property type="entry name" value="Beta-lactam/transpept-like"/>
</dbReference>
<dbReference type="Pfam" id="PF05036">
    <property type="entry name" value="SPOR"/>
    <property type="match status" value="1"/>
</dbReference>
<feature type="signal peptide" evidence="8">
    <location>
        <begin position="1"/>
        <end position="22"/>
    </location>
</feature>
<dbReference type="Gene3D" id="3.40.710.10">
    <property type="entry name" value="DD-peptidase/beta-lactamase superfamily"/>
    <property type="match status" value="1"/>
</dbReference>
<dbReference type="SUPFAM" id="SSF110997">
    <property type="entry name" value="Sporulation related repeat"/>
    <property type="match status" value="1"/>
</dbReference>
<dbReference type="Gene3D" id="3.30.70.1070">
    <property type="entry name" value="Sporulation related repeat"/>
    <property type="match status" value="1"/>
</dbReference>
<dbReference type="InterPro" id="IPR036680">
    <property type="entry name" value="SPOR-like_sf"/>
</dbReference>
<keyword evidence="4" id="KW-0133">Cell shape</keyword>
<keyword evidence="5" id="KW-0573">Peptidoglycan synthesis</keyword>
<comment type="similarity">
    <text evidence="1 7">Belongs to the peptidase S11 family.</text>
</comment>
<keyword evidence="11" id="KW-1185">Reference proteome</keyword>